<dbReference type="Proteomes" id="UP000440224">
    <property type="component" value="Unassembled WGS sequence"/>
</dbReference>
<dbReference type="InterPro" id="IPR003661">
    <property type="entry name" value="HisK_dim/P_dom"/>
</dbReference>
<name>A0A6N7PHW5_9BACT</name>
<protein>
    <recommendedName>
        <fullName evidence="2">histidine kinase</fullName>
        <ecNumber evidence="2">2.7.13.3</ecNumber>
    </recommendedName>
</protein>
<dbReference type="SMART" id="SM00387">
    <property type="entry name" value="HATPase_c"/>
    <property type="match status" value="1"/>
</dbReference>
<dbReference type="InterPro" id="IPR036097">
    <property type="entry name" value="HisK_dim/P_sf"/>
</dbReference>
<dbReference type="InterPro" id="IPR036890">
    <property type="entry name" value="HATPase_C_sf"/>
</dbReference>
<gene>
    <name evidence="9" type="ORF">GF068_06635</name>
</gene>
<dbReference type="Gene3D" id="3.30.565.10">
    <property type="entry name" value="Histidine kinase-like ATPase, C-terminal domain"/>
    <property type="match status" value="1"/>
</dbReference>
<dbReference type="GO" id="GO:0007234">
    <property type="term" value="P:osmosensory signaling via phosphorelay pathway"/>
    <property type="evidence" value="ECO:0007669"/>
    <property type="project" value="TreeGrafter"/>
</dbReference>
<dbReference type="InterPro" id="IPR003594">
    <property type="entry name" value="HATPase_dom"/>
</dbReference>
<comment type="catalytic activity">
    <reaction evidence="1">
        <text>ATP + protein L-histidine = ADP + protein N-phospho-L-histidine.</text>
        <dbReference type="EC" id="2.7.13.3"/>
    </reaction>
</comment>
<dbReference type="Pfam" id="PF02518">
    <property type="entry name" value="HATPase_c"/>
    <property type="match status" value="1"/>
</dbReference>
<dbReference type="EC" id="2.7.13.3" evidence="2"/>
<dbReference type="AlphaFoldDB" id="A0A6N7PHW5"/>
<evidence type="ECO:0000256" key="3">
    <source>
        <dbReference type="ARBA" id="ARBA00022679"/>
    </source>
</evidence>
<dbReference type="GO" id="GO:0000155">
    <property type="term" value="F:phosphorelay sensor kinase activity"/>
    <property type="evidence" value="ECO:0007669"/>
    <property type="project" value="InterPro"/>
</dbReference>
<dbReference type="SUPFAM" id="SSF47384">
    <property type="entry name" value="Homodimeric domain of signal transducing histidine kinase"/>
    <property type="match status" value="1"/>
</dbReference>
<dbReference type="OrthoDB" id="5521734at2"/>
<keyword evidence="7" id="KW-0902">Two-component regulatory system</keyword>
<keyword evidence="10" id="KW-1185">Reference proteome</keyword>
<dbReference type="SUPFAM" id="SSF55874">
    <property type="entry name" value="ATPase domain of HSP90 chaperone/DNA topoisomerase II/histidine kinase"/>
    <property type="match status" value="1"/>
</dbReference>
<evidence type="ECO:0000256" key="4">
    <source>
        <dbReference type="ARBA" id="ARBA00022741"/>
    </source>
</evidence>
<evidence type="ECO:0000256" key="1">
    <source>
        <dbReference type="ARBA" id="ARBA00000085"/>
    </source>
</evidence>
<dbReference type="GO" id="GO:0030295">
    <property type="term" value="F:protein kinase activator activity"/>
    <property type="evidence" value="ECO:0007669"/>
    <property type="project" value="TreeGrafter"/>
</dbReference>
<organism evidence="9 10">
    <name type="scientific">Polyangium spumosum</name>
    <dbReference type="NCBI Taxonomy" id="889282"/>
    <lineage>
        <taxon>Bacteria</taxon>
        <taxon>Pseudomonadati</taxon>
        <taxon>Myxococcota</taxon>
        <taxon>Polyangia</taxon>
        <taxon>Polyangiales</taxon>
        <taxon>Polyangiaceae</taxon>
        <taxon>Polyangium</taxon>
    </lineage>
</organism>
<dbReference type="EMBL" id="WJIE01000002">
    <property type="protein sequence ID" value="MRG91599.1"/>
    <property type="molecule type" value="Genomic_DNA"/>
</dbReference>
<comment type="caution">
    <text evidence="9">The sequence shown here is derived from an EMBL/GenBank/DDBJ whole genome shotgun (WGS) entry which is preliminary data.</text>
</comment>
<accession>A0A6N7PHW5</accession>
<keyword evidence="6" id="KW-0067">ATP-binding</keyword>
<evidence type="ECO:0000313" key="9">
    <source>
        <dbReference type="EMBL" id="MRG91599.1"/>
    </source>
</evidence>
<reference evidence="9 10" key="1">
    <citation type="submission" date="2019-10" db="EMBL/GenBank/DDBJ databases">
        <title>A soil myxobacterium in the family Polyangiaceae.</title>
        <authorList>
            <person name="Li Y."/>
            <person name="Wang J."/>
        </authorList>
    </citation>
    <scope>NUCLEOTIDE SEQUENCE [LARGE SCALE GENOMIC DNA]</scope>
    <source>
        <strain evidence="9 10">DSM 14734</strain>
    </source>
</reference>
<keyword evidence="4" id="KW-0547">Nucleotide-binding</keyword>
<dbReference type="GO" id="GO:0000156">
    <property type="term" value="F:phosphorelay response regulator activity"/>
    <property type="evidence" value="ECO:0007669"/>
    <property type="project" value="TreeGrafter"/>
</dbReference>
<feature type="domain" description="Histidine kinase" evidence="8">
    <location>
        <begin position="76"/>
        <end position="298"/>
    </location>
</feature>
<dbReference type="InterPro" id="IPR050351">
    <property type="entry name" value="BphY/WalK/GraS-like"/>
</dbReference>
<keyword evidence="5 9" id="KW-0418">Kinase</keyword>
<evidence type="ECO:0000256" key="7">
    <source>
        <dbReference type="ARBA" id="ARBA00023012"/>
    </source>
</evidence>
<proteinExistence type="predicted"/>
<evidence type="ECO:0000259" key="8">
    <source>
        <dbReference type="PROSITE" id="PS50109"/>
    </source>
</evidence>
<dbReference type="PANTHER" id="PTHR42878:SF7">
    <property type="entry name" value="SENSOR HISTIDINE KINASE GLRK"/>
    <property type="match status" value="1"/>
</dbReference>
<sequence length="311" mass="33613">MSWTGSGNAQCGGAVSTIFVHARREVRPAALRAISSDCGISSVLRRVRRVLGQRLPRPFSGSRECLMSVDEVFFDRVAHDLRGELSTMLAGVHYLLRFGRDLSPPTREMLERVSGAGERLTRMLAELDDAVWLLDTQKQLVLAPLRFGDLLDEVMSRVEPTVKTRGVRLVLDLTDEDAAAEVIGDVDLLATALTSVVDLATLRAPQRTVHVTAAAKGSAPIVRVSDEGDAVPKDVLARLFEPFVEREIVPRETHGRRKLRLGIGLPIARAIFEAHGGSLVVQPGDAGLTLECTVSKLDASAVPETARAASG</sequence>
<evidence type="ECO:0000256" key="2">
    <source>
        <dbReference type="ARBA" id="ARBA00012438"/>
    </source>
</evidence>
<dbReference type="CDD" id="cd00082">
    <property type="entry name" value="HisKA"/>
    <property type="match status" value="1"/>
</dbReference>
<dbReference type="PROSITE" id="PS50109">
    <property type="entry name" value="HIS_KIN"/>
    <property type="match status" value="1"/>
</dbReference>
<evidence type="ECO:0000256" key="5">
    <source>
        <dbReference type="ARBA" id="ARBA00022777"/>
    </source>
</evidence>
<dbReference type="InterPro" id="IPR005467">
    <property type="entry name" value="His_kinase_dom"/>
</dbReference>
<evidence type="ECO:0000313" key="10">
    <source>
        <dbReference type="Proteomes" id="UP000440224"/>
    </source>
</evidence>
<evidence type="ECO:0000256" key="6">
    <source>
        <dbReference type="ARBA" id="ARBA00022840"/>
    </source>
</evidence>
<keyword evidence="3" id="KW-0808">Transferase</keyword>
<dbReference type="PANTHER" id="PTHR42878">
    <property type="entry name" value="TWO-COMPONENT HISTIDINE KINASE"/>
    <property type="match status" value="1"/>
</dbReference>
<dbReference type="GO" id="GO:0005524">
    <property type="term" value="F:ATP binding"/>
    <property type="evidence" value="ECO:0007669"/>
    <property type="project" value="UniProtKB-KW"/>
</dbReference>